<keyword evidence="3 6" id="KW-0812">Transmembrane</keyword>
<evidence type="ECO:0000256" key="6">
    <source>
        <dbReference type="SAM" id="Phobius"/>
    </source>
</evidence>
<dbReference type="InterPro" id="IPR025857">
    <property type="entry name" value="MacB_PCD"/>
</dbReference>
<evidence type="ECO:0000256" key="2">
    <source>
        <dbReference type="ARBA" id="ARBA00022475"/>
    </source>
</evidence>
<keyword evidence="2" id="KW-1003">Cell membrane</keyword>
<feature type="transmembrane region" description="Helical" evidence="6">
    <location>
        <begin position="419"/>
        <end position="443"/>
    </location>
</feature>
<keyword evidence="5 6" id="KW-0472">Membrane</keyword>
<dbReference type="STRING" id="1563681.BFP71_09630"/>
<keyword evidence="10" id="KW-1185">Reference proteome</keyword>
<evidence type="ECO:0008006" key="11">
    <source>
        <dbReference type="Google" id="ProtNLM"/>
    </source>
</evidence>
<dbReference type="AlphaFoldDB" id="A0A1E5T2B2"/>
<dbReference type="PANTHER" id="PTHR30572:SF18">
    <property type="entry name" value="ABC-TYPE MACROLIDE FAMILY EXPORT SYSTEM PERMEASE COMPONENT 2"/>
    <property type="match status" value="1"/>
</dbReference>
<dbReference type="Pfam" id="PF12704">
    <property type="entry name" value="MacB_PCD"/>
    <property type="match status" value="1"/>
</dbReference>
<reference evidence="9 10" key="1">
    <citation type="submission" date="2016-08" db="EMBL/GenBank/DDBJ databases">
        <title>Draft genome of Fabibacter sp. strain SK-8.</title>
        <authorList>
            <person name="Wong S.-K."/>
            <person name="Hamasaki K."/>
            <person name="Yoshizawa S."/>
        </authorList>
    </citation>
    <scope>NUCLEOTIDE SEQUENCE [LARGE SCALE GENOMIC DNA]</scope>
    <source>
        <strain evidence="9 10">SK-8</strain>
    </source>
</reference>
<dbReference type="InterPro" id="IPR003838">
    <property type="entry name" value="ABC3_permease_C"/>
</dbReference>
<dbReference type="PANTHER" id="PTHR30572">
    <property type="entry name" value="MEMBRANE COMPONENT OF TRANSPORTER-RELATED"/>
    <property type="match status" value="1"/>
</dbReference>
<feature type="domain" description="MacB-like periplasmic core" evidence="8">
    <location>
        <begin position="21"/>
        <end position="243"/>
    </location>
</feature>
<feature type="domain" description="ABC3 transporter permease C-terminal" evidence="7">
    <location>
        <begin position="288"/>
        <end position="403"/>
    </location>
</feature>
<dbReference type="GO" id="GO:0022857">
    <property type="term" value="F:transmembrane transporter activity"/>
    <property type="evidence" value="ECO:0007669"/>
    <property type="project" value="TreeGrafter"/>
</dbReference>
<evidence type="ECO:0000313" key="10">
    <source>
        <dbReference type="Proteomes" id="UP000095552"/>
    </source>
</evidence>
<dbReference type="InterPro" id="IPR050250">
    <property type="entry name" value="Macrolide_Exporter_MacB"/>
</dbReference>
<evidence type="ECO:0000256" key="1">
    <source>
        <dbReference type="ARBA" id="ARBA00004651"/>
    </source>
</evidence>
<gene>
    <name evidence="9" type="ORF">BFP71_09630</name>
</gene>
<feature type="transmembrane region" description="Helical" evidence="6">
    <location>
        <begin position="754"/>
        <end position="772"/>
    </location>
</feature>
<evidence type="ECO:0000256" key="3">
    <source>
        <dbReference type="ARBA" id="ARBA00022692"/>
    </source>
</evidence>
<evidence type="ECO:0000256" key="5">
    <source>
        <dbReference type="ARBA" id="ARBA00023136"/>
    </source>
</evidence>
<sequence length="791" mass="89713">MFKHNLLISFRSFRRYKSTFLINLFGLATGLASALLIYLWVNDEIKTDKFHEKDSDRHVQVIHTYPTSGTYHTETDGSTPNPLFERLPKDLPEIEYAFPVKAYQGYKGVLSFEENKARARYQFIGKGYFNVFPGDFIHGNKHEILSDKGEVAISEKLAISLFDTTDDAVGQLVEFKDEFYEGVYLVTGIFKKTKNNSADFDMLFSYELFKNPDLMQWYNSGTQAHLVLKEGVDLAEFNTKLKTYLTTLSENWKDILYAQPYSERYLYGKFEIGVPVSGRIIYVRLFSLIAIAILIIACINYMNFSTAQASRKIKEIGVKKAIGAGRKSLVLQYFGESVSMAFLALLVAIGIAFLLLPQFNEITGKVLTFTFSKDVVIAILSITLFTGFVSGIYPALLLSNFNPIVALKGKLKSGGNSIWLRKGLVIFQFVVSVIMIASVIVVYKQVEFIQTTNLGYEKDHIVTFPKEGKLKTDFEPFLSGLRNIPGVVKASQMSGELPGEVYYTQGFKWEGMGEDDKSLRFYNIRGGYDLIDLLDIELKEGRNFSRDFPTDKDAYILNEAAVEMMQLKDPIGQKIGNFNPRVSAKEVIGVVGNFHFESMQEKVKPLFFRLTDSGSKFVVKMAAGTERETIERIEQLYESLNEGYLFEYKFLDDDYQAIYAAEERITVLSKYFAGIAIAISFLGLLALTTFSTQRRFKEIAIRKVLGSTSTAIAQMLSREFILLVFTAIIIALPISYYLTQNWLDGFAYRIELKFIYYIIAGILMMTVAWLTIMTQTAKSSKVNVTESLKDE</sequence>
<evidence type="ECO:0000313" key="9">
    <source>
        <dbReference type="EMBL" id="OEK05525.1"/>
    </source>
</evidence>
<accession>A0A1E5T2B2</accession>
<feature type="transmembrane region" description="Helical" evidence="6">
    <location>
        <begin position="20"/>
        <end position="41"/>
    </location>
</feature>
<protein>
    <recommendedName>
        <fullName evidence="11">Transporter permease</fullName>
    </recommendedName>
</protein>
<feature type="transmembrane region" description="Helical" evidence="6">
    <location>
        <begin position="329"/>
        <end position="355"/>
    </location>
</feature>
<feature type="transmembrane region" description="Helical" evidence="6">
    <location>
        <begin position="281"/>
        <end position="304"/>
    </location>
</feature>
<evidence type="ECO:0000259" key="7">
    <source>
        <dbReference type="Pfam" id="PF02687"/>
    </source>
</evidence>
<feature type="transmembrane region" description="Helical" evidence="6">
    <location>
        <begin position="720"/>
        <end position="739"/>
    </location>
</feature>
<keyword evidence="4 6" id="KW-1133">Transmembrane helix</keyword>
<proteinExistence type="predicted"/>
<evidence type="ECO:0000256" key="4">
    <source>
        <dbReference type="ARBA" id="ARBA00022989"/>
    </source>
</evidence>
<dbReference type="Pfam" id="PF02687">
    <property type="entry name" value="FtsX"/>
    <property type="match status" value="2"/>
</dbReference>
<organism evidence="9 10">
    <name type="scientific">Roseivirga misakiensis</name>
    <dbReference type="NCBI Taxonomy" id="1563681"/>
    <lineage>
        <taxon>Bacteria</taxon>
        <taxon>Pseudomonadati</taxon>
        <taxon>Bacteroidota</taxon>
        <taxon>Cytophagia</taxon>
        <taxon>Cytophagales</taxon>
        <taxon>Roseivirgaceae</taxon>
        <taxon>Roseivirga</taxon>
    </lineage>
</organism>
<dbReference type="Proteomes" id="UP000095552">
    <property type="component" value="Unassembled WGS sequence"/>
</dbReference>
<name>A0A1E5T2B2_9BACT</name>
<dbReference type="EMBL" id="MDGQ01000005">
    <property type="protein sequence ID" value="OEK05525.1"/>
    <property type="molecule type" value="Genomic_DNA"/>
</dbReference>
<feature type="domain" description="ABC3 transporter permease C-terminal" evidence="7">
    <location>
        <begin position="672"/>
        <end position="783"/>
    </location>
</feature>
<comment type="caution">
    <text evidence="9">The sequence shown here is derived from an EMBL/GenBank/DDBJ whole genome shotgun (WGS) entry which is preliminary data.</text>
</comment>
<feature type="transmembrane region" description="Helical" evidence="6">
    <location>
        <begin position="671"/>
        <end position="690"/>
    </location>
</feature>
<feature type="transmembrane region" description="Helical" evidence="6">
    <location>
        <begin position="375"/>
        <end position="398"/>
    </location>
</feature>
<dbReference type="GO" id="GO:0005886">
    <property type="term" value="C:plasma membrane"/>
    <property type="evidence" value="ECO:0007669"/>
    <property type="project" value="UniProtKB-SubCell"/>
</dbReference>
<evidence type="ECO:0000259" key="8">
    <source>
        <dbReference type="Pfam" id="PF12704"/>
    </source>
</evidence>
<comment type="subcellular location">
    <subcellularLocation>
        <location evidence="1">Cell membrane</location>
        <topology evidence="1">Multi-pass membrane protein</topology>
    </subcellularLocation>
</comment>